<sequence length="106" mass="11720">MLWQTIAFLPLSPLASCIRSQGIDEQEIYNNLPHEAAQSLPLVFKSMGYIKGSVCLHAFVVLAKAFLLEMDPTLQRLRTTEEESPAISNPLSIAWSSDIGKGEKES</sequence>
<evidence type="ECO:0000313" key="3">
    <source>
        <dbReference type="Proteomes" id="UP001367508"/>
    </source>
</evidence>
<feature type="signal peptide" evidence="1">
    <location>
        <begin position="1"/>
        <end position="17"/>
    </location>
</feature>
<comment type="caution">
    <text evidence="2">The sequence shown here is derived from an EMBL/GenBank/DDBJ whole genome shotgun (WGS) entry which is preliminary data.</text>
</comment>
<evidence type="ECO:0000313" key="2">
    <source>
        <dbReference type="EMBL" id="KAK7361580.1"/>
    </source>
</evidence>
<gene>
    <name evidence="2" type="ORF">VNO77_03650</name>
</gene>
<dbReference type="Proteomes" id="UP001367508">
    <property type="component" value="Unassembled WGS sequence"/>
</dbReference>
<accession>A0AAN9R444</accession>
<evidence type="ECO:0000256" key="1">
    <source>
        <dbReference type="SAM" id="SignalP"/>
    </source>
</evidence>
<dbReference type="EMBL" id="JAYMYQ010000001">
    <property type="protein sequence ID" value="KAK7361580.1"/>
    <property type="molecule type" value="Genomic_DNA"/>
</dbReference>
<dbReference type="AlphaFoldDB" id="A0AAN9R444"/>
<reference evidence="2 3" key="1">
    <citation type="submission" date="2024-01" db="EMBL/GenBank/DDBJ databases">
        <title>The genomes of 5 underutilized Papilionoideae crops provide insights into root nodulation and disease resistanc.</title>
        <authorList>
            <person name="Jiang F."/>
        </authorList>
    </citation>
    <scope>NUCLEOTIDE SEQUENCE [LARGE SCALE GENOMIC DNA]</scope>
    <source>
        <strain evidence="2">LVBAO_FW01</strain>
        <tissue evidence="2">Leaves</tissue>
    </source>
</reference>
<proteinExistence type="predicted"/>
<protein>
    <submittedName>
        <fullName evidence="2">Uncharacterized protein</fullName>
    </submittedName>
</protein>
<keyword evidence="3" id="KW-1185">Reference proteome</keyword>
<name>A0AAN9R444_CANGL</name>
<keyword evidence="1" id="KW-0732">Signal</keyword>
<organism evidence="2 3">
    <name type="scientific">Canavalia gladiata</name>
    <name type="common">Sword bean</name>
    <name type="synonym">Dolichos gladiatus</name>
    <dbReference type="NCBI Taxonomy" id="3824"/>
    <lineage>
        <taxon>Eukaryota</taxon>
        <taxon>Viridiplantae</taxon>
        <taxon>Streptophyta</taxon>
        <taxon>Embryophyta</taxon>
        <taxon>Tracheophyta</taxon>
        <taxon>Spermatophyta</taxon>
        <taxon>Magnoliopsida</taxon>
        <taxon>eudicotyledons</taxon>
        <taxon>Gunneridae</taxon>
        <taxon>Pentapetalae</taxon>
        <taxon>rosids</taxon>
        <taxon>fabids</taxon>
        <taxon>Fabales</taxon>
        <taxon>Fabaceae</taxon>
        <taxon>Papilionoideae</taxon>
        <taxon>50 kb inversion clade</taxon>
        <taxon>NPAAA clade</taxon>
        <taxon>indigoferoid/millettioid clade</taxon>
        <taxon>Phaseoleae</taxon>
        <taxon>Canavalia</taxon>
    </lineage>
</organism>
<feature type="chain" id="PRO_5042882047" evidence="1">
    <location>
        <begin position="18"/>
        <end position="106"/>
    </location>
</feature>